<reference evidence="2 3" key="1">
    <citation type="submission" date="2023-07" db="EMBL/GenBank/DDBJ databases">
        <title>Comparative genomics of wheat-associated soil bacteria to identify genetic determinants of phenazine resistance.</title>
        <authorList>
            <person name="Mouncey N."/>
        </authorList>
    </citation>
    <scope>NUCLEOTIDE SEQUENCE [LARGE SCALE GENOMIC DNA]</scope>
    <source>
        <strain evidence="2 3">V3I3</strain>
    </source>
</reference>
<feature type="region of interest" description="Disordered" evidence="1">
    <location>
        <begin position="57"/>
        <end position="82"/>
    </location>
</feature>
<sequence length="82" mass="9086">MERIAAESHAKGQNEFVNADRQPSFEEYCAEHDIQPGEEPAAFAAYLHMLSDGKWDGDAREVSDDFGDGRAGGDDRYPRPSP</sequence>
<name>A0ABU0R8Q8_9MICO</name>
<evidence type="ECO:0000256" key="1">
    <source>
        <dbReference type="SAM" id="MobiDB-lite"/>
    </source>
</evidence>
<accession>A0ABU0R8Q8</accession>
<proteinExistence type="predicted"/>
<evidence type="ECO:0000313" key="2">
    <source>
        <dbReference type="EMBL" id="MDQ0894443.1"/>
    </source>
</evidence>
<comment type="caution">
    <text evidence="2">The sequence shown here is derived from an EMBL/GenBank/DDBJ whole genome shotgun (WGS) entry which is preliminary data.</text>
</comment>
<keyword evidence="3" id="KW-1185">Reference proteome</keyword>
<evidence type="ECO:0000313" key="3">
    <source>
        <dbReference type="Proteomes" id="UP001239083"/>
    </source>
</evidence>
<gene>
    <name evidence="2" type="ORF">QFZ26_001998</name>
</gene>
<protein>
    <submittedName>
        <fullName evidence="2">Uncharacterized protein</fullName>
    </submittedName>
</protein>
<dbReference type="EMBL" id="JAUSYY010000001">
    <property type="protein sequence ID" value="MDQ0894443.1"/>
    <property type="molecule type" value="Genomic_DNA"/>
</dbReference>
<organism evidence="2 3">
    <name type="scientific">Agromyces ramosus</name>
    <dbReference type="NCBI Taxonomy" id="33879"/>
    <lineage>
        <taxon>Bacteria</taxon>
        <taxon>Bacillati</taxon>
        <taxon>Actinomycetota</taxon>
        <taxon>Actinomycetes</taxon>
        <taxon>Micrococcales</taxon>
        <taxon>Microbacteriaceae</taxon>
        <taxon>Agromyces</taxon>
    </lineage>
</organism>
<dbReference type="Proteomes" id="UP001239083">
    <property type="component" value="Unassembled WGS sequence"/>
</dbReference>